<dbReference type="InterPro" id="IPR018838">
    <property type="entry name" value="ZGRF1-like_N"/>
</dbReference>
<feature type="compositionally biased region" description="Polar residues" evidence="1">
    <location>
        <begin position="93"/>
        <end position="106"/>
    </location>
</feature>
<evidence type="ECO:0000259" key="2">
    <source>
        <dbReference type="Pfam" id="PF10382"/>
    </source>
</evidence>
<feature type="region of interest" description="Disordered" evidence="1">
    <location>
        <begin position="79"/>
        <end position="111"/>
    </location>
</feature>
<organism evidence="3 4">
    <name type="scientific">Blattamonas nauphoetae</name>
    <dbReference type="NCBI Taxonomy" id="2049346"/>
    <lineage>
        <taxon>Eukaryota</taxon>
        <taxon>Metamonada</taxon>
        <taxon>Preaxostyla</taxon>
        <taxon>Oxymonadida</taxon>
        <taxon>Blattamonas</taxon>
    </lineage>
</organism>
<sequence>MERRYSCLYSKHKTQKRKSFIDGICIISGNSKITIKDLTGTVVSTSYSQSLVSKIINEGLSEFELDLFTVELGEQLEESASTSDNSSALSPRFGQSSKKSVASNPTKGWANENGGPLRSFIAVALDDALGGTPPSSNRFRIQKAQQPSYIAQQPITPEPSNTTPNPVEMHQPPPSDPLPPFHYPPSLSYTSMGDSAHVQGSMYEQVWNQSCLSIAENNKSIISEAGVWVAELKAKEKERNDRGKSRANVSVTPRTCRSKQDLVNLF</sequence>
<feature type="compositionally biased region" description="Low complexity" evidence="1">
    <location>
        <begin position="79"/>
        <end position="90"/>
    </location>
</feature>
<proteinExistence type="predicted"/>
<dbReference type="EMBL" id="JARBJD010000049">
    <property type="protein sequence ID" value="KAK2957057.1"/>
    <property type="molecule type" value="Genomic_DNA"/>
</dbReference>
<feature type="region of interest" description="Disordered" evidence="1">
    <location>
        <begin position="147"/>
        <end position="174"/>
    </location>
</feature>
<feature type="domain" description="5'-3' DNA helicase ZGRF1-like N-terminal" evidence="2">
    <location>
        <begin position="4"/>
        <end position="79"/>
    </location>
</feature>
<evidence type="ECO:0000313" key="3">
    <source>
        <dbReference type="EMBL" id="KAK2957057.1"/>
    </source>
</evidence>
<accession>A0ABQ9Y004</accession>
<dbReference type="Pfam" id="PF10382">
    <property type="entry name" value="ZGRF1-like_N"/>
    <property type="match status" value="1"/>
</dbReference>
<gene>
    <name evidence="3" type="ORF">BLNAU_7887</name>
</gene>
<protein>
    <recommendedName>
        <fullName evidence="2">5'-3' DNA helicase ZGRF1-like N-terminal domain-containing protein</fullName>
    </recommendedName>
</protein>
<feature type="compositionally biased region" description="Polar residues" evidence="1">
    <location>
        <begin position="147"/>
        <end position="165"/>
    </location>
</feature>
<comment type="caution">
    <text evidence="3">The sequence shown here is derived from an EMBL/GenBank/DDBJ whole genome shotgun (WGS) entry which is preliminary data.</text>
</comment>
<dbReference type="Proteomes" id="UP001281761">
    <property type="component" value="Unassembled WGS sequence"/>
</dbReference>
<evidence type="ECO:0000256" key="1">
    <source>
        <dbReference type="SAM" id="MobiDB-lite"/>
    </source>
</evidence>
<evidence type="ECO:0000313" key="4">
    <source>
        <dbReference type="Proteomes" id="UP001281761"/>
    </source>
</evidence>
<keyword evidence="4" id="KW-1185">Reference proteome</keyword>
<name>A0ABQ9Y004_9EUKA</name>
<reference evidence="3 4" key="1">
    <citation type="journal article" date="2022" name="bioRxiv">
        <title>Genomics of Preaxostyla Flagellates Illuminates Evolutionary Transitions and the Path Towards Mitochondrial Loss.</title>
        <authorList>
            <person name="Novak L.V.F."/>
            <person name="Treitli S.C."/>
            <person name="Pyrih J."/>
            <person name="Halakuc P."/>
            <person name="Pipaliya S.V."/>
            <person name="Vacek V."/>
            <person name="Brzon O."/>
            <person name="Soukal P."/>
            <person name="Eme L."/>
            <person name="Dacks J.B."/>
            <person name="Karnkowska A."/>
            <person name="Elias M."/>
            <person name="Hampl V."/>
        </authorList>
    </citation>
    <scope>NUCLEOTIDE SEQUENCE [LARGE SCALE GENOMIC DNA]</scope>
    <source>
        <strain evidence="3">NAU3</strain>
        <tissue evidence="3">Gut</tissue>
    </source>
</reference>